<reference evidence="2 3" key="1">
    <citation type="submission" date="2016-06" db="EMBL/GenBank/DDBJ databases">
        <title>Comparative genomics of the ectomycorrhizal sister species Rhizopogon vinicolor and Rhizopogon vesiculosus (Basidiomycota: Boletales) reveals a divergence of the mating type B locus.</title>
        <authorList>
            <consortium name="DOE Joint Genome Institute"/>
            <person name="Mujic A.B."/>
            <person name="Kuo A."/>
            <person name="Tritt A."/>
            <person name="Lipzen A."/>
            <person name="Chen C."/>
            <person name="Johnson J."/>
            <person name="Sharma A."/>
            <person name="Barry K."/>
            <person name="Grigoriev I.V."/>
            <person name="Spatafora J.W."/>
        </authorList>
    </citation>
    <scope>NUCLEOTIDE SEQUENCE [LARGE SCALE GENOMIC DNA]</scope>
    <source>
        <strain evidence="2 3">AM-OR11-026</strain>
    </source>
</reference>
<name>A0A1B7MKM4_9AGAM</name>
<evidence type="ECO:0000313" key="2">
    <source>
        <dbReference type="EMBL" id="OAX33131.1"/>
    </source>
</evidence>
<dbReference type="EMBL" id="KV448830">
    <property type="protein sequence ID" value="OAX33131.1"/>
    <property type="molecule type" value="Genomic_DNA"/>
</dbReference>
<gene>
    <name evidence="2" type="ORF">K503DRAFT_550213</name>
</gene>
<dbReference type="Proteomes" id="UP000092154">
    <property type="component" value="Unassembled WGS sequence"/>
</dbReference>
<accession>A0A1B7MKM4</accession>
<sequence length="189" mass="19949">MTEDSPHRKMGFRWIKHSHLNSRLSQDAAARATSGNEMSSLHAPPRRSNLSFGKLWGKVSKKGSTRSTQSSNSAESSHPVISPSGQDLSSARTDETLSPLITPTPKANSDQVPNLPAANAGVTDPKLVTKSLENAHKGLSGASHVPDLLRNTASATANAGSVLDPIDTFSDMLTPLKAFNSIANSIAEV</sequence>
<organism evidence="2 3">
    <name type="scientific">Rhizopogon vinicolor AM-OR11-026</name>
    <dbReference type="NCBI Taxonomy" id="1314800"/>
    <lineage>
        <taxon>Eukaryota</taxon>
        <taxon>Fungi</taxon>
        <taxon>Dikarya</taxon>
        <taxon>Basidiomycota</taxon>
        <taxon>Agaricomycotina</taxon>
        <taxon>Agaricomycetes</taxon>
        <taxon>Agaricomycetidae</taxon>
        <taxon>Boletales</taxon>
        <taxon>Suillineae</taxon>
        <taxon>Rhizopogonaceae</taxon>
        <taxon>Rhizopogon</taxon>
    </lineage>
</organism>
<feature type="region of interest" description="Disordered" evidence="1">
    <location>
        <begin position="1"/>
        <end position="123"/>
    </location>
</feature>
<dbReference type="OrthoDB" id="2691292at2759"/>
<dbReference type="AlphaFoldDB" id="A0A1B7MKM4"/>
<feature type="compositionally biased region" description="Basic residues" evidence="1">
    <location>
        <begin position="8"/>
        <end position="20"/>
    </location>
</feature>
<evidence type="ECO:0000313" key="3">
    <source>
        <dbReference type="Proteomes" id="UP000092154"/>
    </source>
</evidence>
<keyword evidence="3" id="KW-1185">Reference proteome</keyword>
<dbReference type="InParanoid" id="A0A1B7MKM4"/>
<evidence type="ECO:0000256" key="1">
    <source>
        <dbReference type="SAM" id="MobiDB-lite"/>
    </source>
</evidence>
<feature type="compositionally biased region" description="Polar residues" evidence="1">
    <location>
        <begin position="65"/>
        <end position="76"/>
    </location>
</feature>
<feature type="compositionally biased region" description="Polar residues" evidence="1">
    <location>
        <begin position="99"/>
        <end position="112"/>
    </location>
</feature>
<proteinExistence type="predicted"/>
<protein>
    <submittedName>
        <fullName evidence="2">Uncharacterized protein</fullName>
    </submittedName>
</protein>